<feature type="compositionally biased region" description="Polar residues" evidence="3">
    <location>
        <begin position="156"/>
        <end position="166"/>
    </location>
</feature>
<feature type="region of interest" description="Disordered" evidence="3">
    <location>
        <begin position="687"/>
        <end position="725"/>
    </location>
</feature>
<sequence length="1357" mass="149066">MVQLDGSHSDFVSGMDRESALSCEDEEGRYSPRDNMVPSRTDTPGPIPTYQYSRDKLYSLKASKEANRRPACLSEEFNTADGLWDPEKWFRSFDSSRGNSPMNVTEREWKRSGGDQDREMEYTSRRRPSDPKERLKEEKDGIVLSPQRRSFGTGCHVSQLSLSRQVSCPADYKEGSERDRERNPRRIGSGRIQIDRDRNIDRDRDQPRERGERDFRAIRDRYDDRDRDRRFDRDRGFRRDYEERREFSRHYNNSGGRMRRDSYNRHGGGGEDEPEWFTGGPTSQNDTIELRGFEKPEEKKRKGNRQRREEDDDMVEEEERQADMVEEGHKEDLQHHEEEEEEEDERHGNKGDVGGVANVVDRNGSLETNESSSPDELNHTDILMAPSPHSDVFDFNEFFKTDLPGLQEGVAAGFELPGVQSRFTQWFVSRHSGSHHNSRENSRRSSFNEDFINLNDLLSGTRSPIIPSPPPQSANSVFDPSTIFSPANSTFADKPQHLSVDSPGLHKANIGPMLNALFQNSMAASERSSPGSISIQDAEAQLKALLFGKKSFTPSSSGTGTPGMSSPLNVLGKAKTLAELEADLKHQQSSQQGNRNFTPPPPMPSIQQLSHQRPPSSSSPSSSHFPFQNQHQHPPPPMGPPTIPPPQQQVRSTPPQPILRRGSSQDEDLTAFNKLLSLMQAGAAEAVQSPKLPVQQRPESPKQHIQQLQQQQLPPGPQPVLSQQPPPQVIPGLQSGAQSHNEFMQALIRNKEQQLHIRQHTLQQMRIQNAMQNTASPQQVQQTQPTPQQLVPPPAQQQCGGDPVLNFIKQNPTIITKSASPTPPPQQIPSQPPLQPPNQQAPPPPPAAMIGLMNASSPRAPSPTPIQVVRTNFVPQPPSSPRVPSPIMFSQQPPMHLSAPSPIHPSQMPQSTPIAVPVAASTITSTSTIRPPSVPRVPSPQELIAHTQAIMQTALLKKQNSKKVDSPAPPAPVRQLIKPDGTPNLDNNPGTTQNGDDQHGQINIQADNITSVQSSMSGPPPTMNSFLNNLASSQAVDGITAGIPNMDQPPPGTPGAINSSRALVGQGAMQSSIPVQVQTVQTPVFSSGRPIVKGGPVNTTTTPSHGRPMMGVNQVTTPQLIKPDQNQSTPLQQRPIVGSAGPVAVSTPAADINKLLQQRQINISPNPITRPVPGTPVTPGMPFGSIPITGRIPVQPNVPPVNVRNGALLQQMMQGGIQSAARVNALNQMNQMNQINQLALQAQQQRIVDPRFQGMRGVYPAGAAAVPSPAGLASRNTVQTSLVMNGPVSPIMPTSVHSMVFKSNNNISKPGDPNLLKWFGSDVLTNQMPNMPPLPAQGQRVMTVDEIERCQQQAVTN</sequence>
<feature type="region of interest" description="Disordered" evidence="3">
    <location>
        <begin position="1"/>
        <end position="52"/>
    </location>
</feature>
<dbReference type="InterPro" id="IPR018862">
    <property type="entry name" value="eIF4E-T"/>
</dbReference>
<evidence type="ECO:0000313" key="5">
    <source>
        <dbReference type="Proteomes" id="UP001217089"/>
    </source>
</evidence>
<evidence type="ECO:0000256" key="1">
    <source>
        <dbReference type="ARBA" id="ARBA00004496"/>
    </source>
</evidence>
<feature type="compositionally biased region" description="Polar residues" evidence="3">
    <location>
        <begin position="93"/>
        <end position="103"/>
    </location>
</feature>
<feature type="compositionally biased region" description="Low complexity" evidence="3">
    <location>
        <begin position="614"/>
        <end position="632"/>
    </location>
</feature>
<dbReference type="PANTHER" id="PTHR12269:SF1">
    <property type="entry name" value="EUKARYOTIC TRANSLATION INITIATION FACTOR 4E TRANSPORTER"/>
    <property type="match status" value="1"/>
</dbReference>
<gene>
    <name evidence="4" type="ORF">KUTeg_010287</name>
</gene>
<dbReference type="Pfam" id="PF10477">
    <property type="entry name" value="EIF4E-T"/>
    <property type="match status" value="1"/>
</dbReference>
<evidence type="ECO:0000256" key="3">
    <source>
        <dbReference type="SAM" id="MobiDB-lite"/>
    </source>
</evidence>
<dbReference type="EMBL" id="JARBDR010000440">
    <property type="protein sequence ID" value="KAJ8312914.1"/>
    <property type="molecule type" value="Genomic_DNA"/>
</dbReference>
<comment type="subcellular location">
    <subcellularLocation>
        <location evidence="1">Cytoplasm</location>
    </subcellularLocation>
</comment>
<feature type="compositionally biased region" description="Polar residues" evidence="3">
    <location>
        <begin position="808"/>
        <end position="820"/>
    </location>
</feature>
<name>A0ABQ9F6G7_TEGGR</name>
<protein>
    <recommendedName>
        <fullName evidence="6">Eukaryotic translation initiation factor 4E transporter</fullName>
    </recommendedName>
</protein>
<dbReference type="Proteomes" id="UP001217089">
    <property type="component" value="Unassembled WGS sequence"/>
</dbReference>
<feature type="compositionally biased region" description="Basic and acidic residues" evidence="3">
    <location>
        <begin position="321"/>
        <end position="337"/>
    </location>
</feature>
<evidence type="ECO:0008006" key="6">
    <source>
        <dbReference type="Google" id="ProtNLM"/>
    </source>
</evidence>
<feature type="compositionally biased region" description="Basic and acidic residues" evidence="3">
    <location>
        <begin position="171"/>
        <end position="184"/>
    </location>
</feature>
<reference evidence="4 5" key="1">
    <citation type="submission" date="2022-12" db="EMBL/GenBank/DDBJ databases">
        <title>Chromosome-level genome of Tegillarca granosa.</title>
        <authorList>
            <person name="Kim J."/>
        </authorList>
    </citation>
    <scope>NUCLEOTIDE SEQUENCE [LARGE SCALE GENOMIC DNA]</scope>
    <source>
        <strain evidence="4">Teg-2019</strain>
        <tissue evidence="4">Adductor muscle</tissue>
    </source>
</reference>
<feature type="region of interest" description="Disordered" evidence="3">
    <location>
        <begin position="92"/>
        <end position="356"/>
    </location>
</feature>
<feature type="compositionally biased region" description="Basic and acidic residues" evidence="3">
    <location>
        <begin position="288"/>
        <end position="300"/>
    </location>
</feature>
<feature type="compositionally biased region" description="Basic and acidic residues" evidence="3">
    <location>
        <begin position="193"/>
        <end position="249"/>
    </location>
</feature>
<keyword evidence="5" id="KW-1185">Reference proteome</keyword>
<feature type="compositionally biased region" description="Acidic residues" evidence="3">
    <location>
        <begin position="310"/>
        <end position="320"/>
    </location>
</feature>
<feature type="compositionally biased region" description="Low complexity" evidence="3">
    <location>
        <begin position="703"/>
        <end position="713"/>
    </location>
</feature>
<feature type="region of interest" description="Disordered" evidence="3">
    <location>
        <begin position="771"/>
        <end position="864"/>
    </location>
</feature>
<feature type="compositionally biased region" description="Low complexity" evidence="3">
    <location>
        <begin position="777"/>
        <end position="789"/>
    </location>
</feature>
<feature type="region of interest" description="Disordered" evidence="3">
    <location>
        <begin position="584"/>
        <end position="665"/>
    </location>
</feature>
<proteinExistence type="predicted"/>
<feature type="compositionally biased region" description="Polar residues" evidence="3">
    <location>
        <begin position="984"/>
        <end position="1000"/>
    </location>
</feature>
<keyword evidence="2" id="KW-0963">Cytoplasm</keyword>
<feature type="compositionally biased region" description="Pro residues" evidence="3">
    <location>
        <begin position="633"/>
        <end position="647"/>
    </location>
</feature>
<feature type="compositionally biased region" description="Pro residues" evidence="3">
    <location>
        <begin position="714"/>
        <end position="725"/>
    </location>
</feature>
<evidence type="ECO:0000256" key="2">
    <source>
        <dbReference type="ARBA" id="ARBA00022490"/>
    </source>
</evidence>
<feature type="compositionally biased region" description="Pro residues" evidence="3">
    <location>
        <begin position="821"/>
        <end position="847"/>
    </location>
</feature>
<evidence type="ECO:0000313" key="4">
    <source>
        <dbReference type="EMBL" id="KAJ8312914.1"/>
    </source>
</evidence>
<accession>A0ABQ9F6G7</accession>
<organism evidence="4 5">
    <name type="scientific">Tegillarca granosa</name>
    <name type="common">Malaysian cockle</name>
    <name type="synonym">Anadara granosa</name>
    <dbReference type="NCBI Taxonomy" id="220873"/>
    <lineage>
        <taxon>Eukaryota</taxon>
        <taxon>Metazoa</taxon>
        <taxon>Spiralia</taxon>
        <taxon>Lophotrochozoa</taxon>
        <taxon>Mollusca</taxon>
        <taxon>Bivalvia</taxon>
        <taxon>Autobranchia</taxon>
        <taxon>Pteriomorphia</taxon>
        <taxon>Arcoida</taxon>
        <taxon>Arcoidea</taxon>
        <taxon>Arcidae</taxon>
        <taxon>Tegillarca</taxon>
    </lineage>
</organism>
<dbReference type="PANTHER" id="PTHR12269">
    <property type="entry name" value="EUKARYOTIC TRANSLATION INITIATION FACTOR 4E TRANSPORTER"/>
    <property type="match status" value="1"/>
</dbReference>
<comment type="caution">
    <text evidence="4">The sequence shown here is derived from an EMBL/GenBank/DDBJ whole genome shotgun (WGS) entry which is preliminary data.</text>
</comment>
<feature type="region of interest" description="Disordered" evidence="3">
    <location>
        <begin position="1086"/>
        <end position="1110"/>
    </location>
</feature>
<feature type="compositionally biased region" description="Basic and acidic residues" evidence="3">
    <location>
        <begin position="105"/>
        <end position="141"/>
    </location>
</feature>
<feature type="compositionally biased region" description="Polar residues" evidence="3">
    <location>
        <begin position="587"/>
        <end position="597"/>
    </location>
</feature>
<feature type="region of interest" description="Disordered" evidence="3">
    <location>
        <begin position="957"/>
        <end position="1000"/>
    </location>
</feature>